<proteinExistence type="predicted"/>
<sequence>MPYSFSSFLVFILFLLLLLYTKCCKIQRRFLQLFELHLNIFYYDSFYISFRWQVLHT</sequence>
<dbReference type="EMBL" id="ACCJ01000391">
    <property type="protein sequence ID" value="EEG53188.1"/>
    <property type="molecule type" value="Genomic_DNA"/>
</dbReference>
<dbReference type="Proteomes" id="UP000004756">
    <property type="component" value="Unassembled WGS sequence"/>
</dbReference>
<evidence type="ECO:0000313" key="2">
    <source>
        <dbReference type="Proteomes" id="UP000004756"/>
    </source>
</evidence>
<organism evidence="1 2">
    <name type="scientific">[Clostridium] asparagiforme DSM 15981</name>
    <dbReference type="NCBI Taxonomy" id="518636"/>
    <lineage>
        <taxon>Bacteria</taxon>
        <taxon>Bacillati</taxon>
        <taxon>Bacillota</taxon>
        <taxon>Clostridia</taxon>
        <taxon>Lachnospirales</taxon>
        <taxon>Lachnospiraceae</taxon>
        <taxon>Enterocloster</taxon>
    </lineage>
</organism>
<name>C0D654_9FIRM</name>
<gene>
    <name evidence="1" type="ORF">CLOSTASPAR_04750</name>
</gene>
<dbReference type="AlphaFoldDB" id="C0D654"/>
<protein>
    <submittedName>
        <fullName evidence="1">Uncharacterized protein</fullName>
    </submittedName>
</protein>
<comment type="caution">
    <text evidence="1">The sequence shown here is derived from an EMBL/GenBank/DDBJ whole genome shotgun (WGS) entry which is preliminary data.</text>
</comment>
<dbReference type="HOGENOM" id="CLU_2988406_0_0_9"/>
<evidence type="ECO:0000313" key="1">
    <source>
        <dbReference type="EMBL" id="EEG53188.1"/>
    </source>
</evidence>
<keyword evidence="2" id="KW-1185">Reference proteome</keyword>
<reference evidence="1 2" key="2">
    <citation type="submission" date="2009-02" db="EMBL/GenBank/DDBJ databases">
        <title>Draft genome sequence of Clostridium asparagiforme (DSM 15981).</title>
        <authorList>
            <person name="Sudarsanam P."/>
            <person name="Ley R."/>
            <person name="Guruge J."/>
            <person name="Turnbaugh P.J."/>
            <person name="Mahowald M."/>
            <person name="Liep D."/>
            <person name="Gordon J."/>
        </authorList>
    </citation>
    <scope>NUCLEOTIDE SEQUENCE [LARGE SCALE GENOMIC DNA]</scope>
    <source>
        <strain evidence="1 2">DSM 15981</strain>
    </source>
</reference>
<reference evidence="1 2" key="1">
    <citation type="submission" date="2009-01" db="EMBL/GenBank/DDBJ databases">
        <authorList>
            <person name="Fulton L."/>
            <person name="Clifton S."/>
            <person name="Fulton B."/>
            <person name="Xu J."/>
            <person name="Minx P."/>
            <person name="Pepin K.H."/>
            <person name="Johnson M."/>
            <person name="Bhonagiri V."/>
            <person name="Nash W.E."/>
            <person name="Mardis E.R."/>
            <person name="Wilson R.K."/>
        </authorList>
    </citation>
    <scope>NUCLEOTIDE SEQUENCE [LARGE SCALE GENOMIC DNA]</scope>
    <source>
        <strain evidence="1 2">DSM 15981</strain>
    </source>
</reference>
<accession>C0D654</accession>